<keyword evidence="2" id="KW-1185">Reference proteome</keyword>
<dbReference type="Gene3D" id="1.10.530.10">
    <property type="match status" value="1"/>
</dbReference>
<dbReference type="SUPFAM" id="SSF53955">
    <property type="entry name" value="Lysozyme-like"/>
    <property type="match status" value="1"/>
</dbReference>
<dbReference type="KEGG" id="acp:A2cp1_1774"/>
<name>B8J6D5_ANAD2</name>
<accession>B8J6D5</accession>
<dbReference type="AlphaFoldDB" id="B8J6D5"/>
<reference evidence="1" key="1">
    <citation type="submission" date="2009-01" db="EMBL/GenBank/DDBJ databases">
        <title>Complete sequence of Anaeromyxobacter dehalogenans 2CP-1.</title>
        <authorList>
            <consortium name="US DOE Joint Genome Institute"/>
            <person name="Lucas S."/>
            <person name="Copeland A."/>
            <person name="Lapidus A."/>
            <person name="Glavina del Rio T."/>
            <person name="Dalin E."/>
            <person name="Tice H."/>
            <person name="Bruce D."/>
            <person name="Goodwin L."/>
            <person name="Pitluck S."/>
            <person name="Saunders E."/>
            <person name="Brettin T."/>
            <person name="Detter J.C."/>
            <person name="Han C."/>
            <person name="Larimer F."/>
            <person name="Land M."/>
            <person name="Hauser L."/>
            <person name="Kyrpides N."/>
            <person name="Ovchinnikova G."/>
            <person name="Beliaev A.S."/>
            <person name="Richardson P."/>
        </authorList>
    </citation>
    <scope>NUCLEOTIDE SEQUENCE</scope>
    <source>
        <strain evidence="1">2CP-1</strain>
    </source>
</reference>
<gene>
    <name evidence="1" type="ordered locus">A2cp1_1774</name>
</gene>
<dbReference type="RefSeq" id="WP_012633040.1">
    <property type="nucleotide sequence ID" value="NC_011891.1"/>
</dbReference>
<sequence>MAAWALLAVALLLVVNLAVQVVRKPTELLGAVVPTSPKAPAETWAEYGPLFEAHATDLVRPEVLAALVQLESAGDPLARTYWRWRWTTDPLRVWAPASSAVGILQITDGTYAQARRLCIHDHRVARDGAWWDPDACWFNALYLRTVPSHAVEMTAAWLHVCAADALAGSGTAGPAEARRLAAVIHLCGRERGAAFARRGFAAAPGERCGDHELGAYLARVDGLAAAFARMGAQGGRR</sequence>
<protein>
    <recommendedName>
        <fullName evidence="3">Transglycosylase SLT domain-containing protein</fullName>
    </recommendedName>
</protein>
<organism evidence="1 2">
    <name type="scientific">Anaeromyxobacter dehalogenans (strain ATCC BAA-258 / DSM 21875 / 2CP-1)</name>
    <dbReference type="NCBI Taxonomy" id="455488"/>
    <lineage>
        <taxon>Bacteria</taxon>
        <taxon>Pseudomonadati</taxon>
        <taxon>Myxococcota</taxon>
        <taxon>Myxococcia</taxon>
        <taxon>Myxococcales</taxon>
        <taxon>Cystobacterineae</taxon>
        <taxon>Anaeromyxobacteraceae</taxon>
        <taxon>Anaeromyxobacter</taxon>
    </lineage>
</organism>
<evidence type="ECO:0000313" key="1">
    <source>
        <dbReference type="EMBL" id="ACL65116.1"/>
    </source>
</evidence>
<dbReference type="EMBL" id="CP001359">
    <property type="protein sequence ID" value="ACL65116.1"/>
    <property type="molecule type" value="Genomic_DNA"/>
</dbReference>
<evidence type="ECO:0008006" key="3">
    <source>
        <dbReference type="Google" id="ProtNLM"/>
    </source>
</evidence>
<evidence type="ECO:0000313" key="2">
    <source>
        <dbReference type="Proteomes" id="UP000007089"/>
    </source>
</evidence>
<dbReference type="HOGENOM" id="CLU_1052397_0_0_7"/>
<dbReference type="InterPro" id="IPR023346">
    <property type="entry name" value="Lysozyme-like_dom_sf"/>
</dbReference>
<proteinExistence type="predicted"/>
<dbReference type="Proteomes" id="UP000007089">
    <property type="component" value="Chromosome"/>
</dbReference>